<evidence type="ECO:0000313" key="1">
    <source>
        <dbReference type="EMBL" id="KAK3771791.1"/>
    </source>
</evidence>
<reference evidence="1" key="1">
    <citation type="journal article" date="2023" name="G3 (Bethesda)">
        <title>A reference genome for the long-term kleptoplast-retaining sea slug Elysia crispata morphotype clarki.</title>
        <authorList>
            <person name="Eastman K.E."/>
            <person name="Pendleton A.L."/>
            <person name="Shaikh M.A."/>
            <person name="Suttiyut T."/>
            <person name="Ogas R."/>
            <person name="Tomko P."/>
            <person name="Gavelis G."/>
            <person name="Widhalm J.R."/>
            <person name="Wisecaver J.H."/>
        </authorList>
    </citation>
    <scope>NUCLEOTIDE SEQUENCE</scope>
    <source>
        <strain evidence="1">ECLA1</strain>
    </source>
</reference>
<evidence type="ECO:0000313" key="2">
    <source>
        <dbReference type="Proteomes" id="UP001283361"/>
    </source>
</evidence>
<proteinExistence type="predicted"/>
<dbReference type="EMBL" id="JAWDGP010003682">
    <property type="protein sequence ID" value="KAK3771791.1"/>
    <property type="molecule type" value="Genomic_DNA"/>
</dbReference>
<sequence>MAGLPASTSLFVNRKGLEGEGRVCGRVGLPTHLIFSLFETPHRFLRPVWARVEVESSSLSEGAGTQCKTNRVTQKELNIALLKIDFVLAQLAESIR</sequence>
<gene>
    <name evidence="1" type="ORF">RRG08_066534</name>
</gene>
<dbReference type="Proteomes" id="UP001283361">
    <property type="component" value="Unassembled WGS sequence"/>
</dbReference>
<protein>
    <submittedName>
        <fullName evidence="1">Uncharacterized protein</fullName>
    </submittedName>
</protein>
<accession>A0AAE0ZN15</accession>
<comment type="caution">
    <text evidence="1">The sequence shown here is derived from an EMBL/GenBank/DDBJ whole genome shotgun (WGS) entry which is preliminary data.</text>
</comment>
<organism evidence="1 2">
    <name type="scientific">Elysia crispata</name>
    <name type="common">lettuce slug</name>
    <dbReference type="NCBI Taxonomy" id="231223"/>
    <lineage>
        <taxon>Eukaryota</taxon>
        <taxon>Metazoa</taxon>
        <taxon>Spiralia</taxon>
        <taxon>Lophotrochozoa</taxon>
        <taxon>Mollusca</taxon>
        <taxon>Gastropoda</taxon>
        <taxon>Heterobranchia</taxon>
        <taxon>Euthyneura</taxon>
        <taxon>Panpulmonata</taxon>
        <taxon>Sacoglossa</taxon>
        <taxon>Placobranchoidea</taxon>
        <taxon>Plakobranchidae</taxon>
        <taxon>Elysia</taxon>
    </lineage>
</organism>
<name>A0AAE0ZN15_9GAST</name>
<dbReference type="AlphaFoldDB" id="A0AAE0ZN15"/>
<keyword evidence="2" id="KW-1185">Reference proteome</keyword>